<evidence type="ECO:0000256" key="1">
    <source>
        <dbReference type="ARBA" id="ARBA00006484"/>
    </source>
</evidence>
<dbReference type="Pfam" id="PF00106">
    <property type="entry name" value="adh_short"/>
    <property type="match status" value="1"/>
</dbReference>
<proteinExistence type="inferred from homology"/>
<dbReference type="GO" id="GO:0016491">
    <property type="term" value="F:oxidoreductase activity"/>
    <property type="evidence" value="ECO:0007669"/>
    <property type="project" value="UniProtKB-KW"/>
</dbReference>
<gene>
    <name evidence="4" type="ORF">ACAT0790_LOCUS24561</name>
</gene>
<evidence type="ECO:0000256" key="3">
    <source>
        <dbReference type="SAM" id="MobiDB-lite"/>
    </source>
</evidence>
<dbReference type="AlphaFoldDB" id="A0A7S1QGM7"/>
<sequence length="381" mass="39654">MTAPVEDKIYASVVGSLPDLSGRCYAITGTTTGTGFWAAVAAVRKSAACVLLLNRPSERTAESERQVVAEGKGASKVISVDCDLQSFASVRAAAERVRGLAAEFGGLDGLVNNAGVMAVPDARTQDGYDVQMQTNHLSHFLLTKLLLPSLEAAASVRGEARVVQHSSGARGNHRAAGEGNLESQFFRQAAPGALGGDGMEACFNRYHQTKLANPVFAMALHEKLLVAGSKIKSLCAEPGVSATNLAANMTAGHRQARKAAARPASASPKDKAKAKARSPQPAGSNFKPQSAADGACPLVEAAFASTASGGDFYMPGEMINGTPVGMAVKCMTAGKPTPTSASMAKQFKNEALTMSQANRLLLWAESERATEEFKVGALSKL</sequence>
<evidence type="ECO:0000313" key="4">
    <source>
        <dbReference type="EMBL" id="CAD9136034.1"/>
    </source>
</evidence>
<keyword evidence="2" id="KW-0560">Oxidoreductase</keyword>
<dbReference type="Gene3D" id="3.40.50.720">
    <property type="entry name" value="NAD(P)-binding Rossmann-like Domain"/>
    <property type="match status" value="1"/>
</dbReference>
<dbReference type="PANTHER" id="PTHR24320:SF148">
    <property type="entry name" value="NAD(P)-BINDING ROSSMANN-FOLD SUPERFAMILY PROTEIN"/>
    <property type="match status" value="1"/>
</dbReference>
<comment type="similarity">
    <text evidence="1">Belongs to the short-chain dehydrogenases/reductases (SDR) family.</text>
</comment>
<dbReference type="SUPFAM" id="SSF51735">
    <property type="entry name" value="NAD(P)-binding Rossmann-fold domains"/>
    <property type="match status" value="1"/>
</dbReference>
<name>A0A7S1QGM7_ALECA</name>
<dbReference type="PANTHER" id="PTHR24320">
    <property type="entry name" value="RETINOL DEHYDROGENASE"/>
    <property type="match status" value="1"/>
</dbReference>
<organism evidence="4">
    <name type="scientific">Alexandrium catenella</name>
    <name type="common">Red tide dinoflagellate</name>
    <name type="synonym">Gonyaulax catenella</name>
    <dbReference type="NCBI Taxonomy" id="2925"/>
    <lineage>
        <taxon>Eukaryota</taxon>
        <taxon>Sar</taxon>
        <taxon>Alveolata</taxon>
        <taxon>Dinophyceae</taxon>
        <taxon>Gonyaulacales</taxon>
        <taxon>Pyrocystaceae</taxon>
        <taxon>Alexandrium</taxon>
    </lineage>
</organism>
<dbReference type="EMBL" id="HBGE01040682">
    <property type="protein sequence ID" value="CAD9136034.1"/>
    <property type="molecule type" value="Transcribed_RNA"/>
</dbReference>
<reference evidence="4" key="1">
    <citation type="submission" date="2021-01" db="EMBL/GenBank/DDBJ databases">
        <authorList>
            <person name="Corre E."/>
            <person name="Pelletier E."/>
            <person name="Niang G."/>
            <person name="Scheremetjew M."/>
            <person name="Finn R."/>
            <person name="Kale V."/>
            <person name="Holt S."/>
            <person name="Cochrane G."/>
            <person name="Meng A."/>
            <person name="Brown T."/>
            <person name="Cohen L."/>
        </authorList>
    </citation>
    <scope>NUCLEOTIDE SEQUENCE</scope>
    <source>
        <strain evidence="4">OF101</strain>
    </source>
</reference>
<dbReference type="InterPro" id="IPR002347">
    <property type="entry name" value="SDR_fam"/>
</dbReference>
<protein>
    <recommendedName>
        <fullName evidence="5">Protochlorophyllide reductase</fullName>
    </recommendedName>
</protein>
<evidence type="ECO:0008006" key="5">
    <source>
        <dbReference type="Google" id="ProtNLM"/>
    </source>
</evidence>
<accession>A0A7S1QGM7</accession>
<evidence type="ECO:0000256" key="2">
    <source>
        <dbReference type="ARBA" id="ARBA00023002"/>
    </source>
</evidence>
<feature type="region of interest" description="Disordered" evidence="3">
    <location>
        <begin position="251"/>
        <end position="290"/>
    </location>
</feature>
<dbReference type="InterPro" id="IPR036291">
    <property type="entry name" value="NAD(P)-bd_dom_sf"/>
</dbReference>